<dbReference type="PRINTS" id="PR00319">
    <property type="entry name" value="GPROTEINB"/>
</dbReference>
<evidence type="ECO:0000256" key="2">
    <source>
        <dbReference type="ARBA" id="ARBA00022574"/>
    </source>
</evidence>
<dbReference type="PROSITE" id="PS50082">
    <property type="entry name" value="WD_REPEATS_2"/>
    <property type="match status" value="5"/>
</dbReference>
<dbReference type="InterPro" id="IPR015943">
    <property type="entry name" value="WD40/YVTN_repeat-like_dom_sf"/>
</dbReference>
<dbReference type="InterPro" id="IPR036322">
    <property type="entry name" value="WD40_repeat_dom_sf"/>
</dbReference>
<evidence type="ECO:0000313" key="8">
    <source>
        <dbReference type="Proteomes" id="UP000245383"/>
    </source>
</evidence>
<dbReference type="SUPFAM" id="SSF50978">
    <property type="entry name" value="WD40 repeat-like"/>
    <property type="match status" value="1"/>
</dbReference>
<feature type="repeat" description="WD" evidence="5">
    <location>
        <begin position="231"/>
        <end position="272"/>
    </location>
</feature>
<gene>
    <name evidence="7" type="ORF">BB561_003994</name>
</gene>
<dbReference type="InterPro" id="IPR019775">
    <property type="entry name" value="WD40_repeat_CS"/>
</dbReference>
<dbReference type="PIRSF" id="PIRSF002394">
    <property type="entry name" value="GN-bd_beta"/>
    <property type="match status" value="1"/>
</dbReference>
<evidence type="ECO:0000256" key="1">
    <source>
        <dbReference type="ARBA" id="ARBA00009768"/>
    </source>
</evidence>
<comment type="caution">
    <text evidence="7">The sequence shown here is derived from an EMBL/GenBank/DDBJ whole genome shotgun (WGS) entry which is preliminary data.</text>
</comment>
<feature type="coiled-coil region" evidence="6">
    <location>
        <begin position="1"/>
        <end position="35"/>
    </location>
</feature>
<dbReference type="Proteomes" id="UP000245383">
    <property type="component" value="Unassembled WGS sequence"/>
</dbReference>
<dbReference type="InterPro" id="IPR001632">
    <property type="entry name" value="WD40_G-protein_beta-like"/>
</dbReference>
<dbReference type="AlphaFoldDB" id="A0A2T9YIK5"/>
<dbReference type="PANTHER" id="PTHR19850">
    <property type="entry name" value="GUANINE NUCLEOTIDE-BINDING PROTEIN BETA G PROTEIN BETA"/>
    <property type="match status" value="1"/>
</dbReference>
<keyword evidence="3" id="KW-0677">Repeat</keyword>
<dbReference type="InterPro" id="IPR016346">
    <property type="entry name" value="G-protein_beta_1-5"/>
</dbReference>
<keyword evidence="6" id="KW-0175">Coiled coil</keyword>
<reference evidence="7 8" key="1">
    <citation type="journal article" date="2018" name="MBio">
        <title>Comparative Genomics Reveals the Core Gene Toolbox for the Fungus-Insect Symbiosis.</title>
        <authorList>
            <person name="Wang Y."/>
            <person name="Stata M."/>
            <person name="Wang W."/>
            <person name="Stajich J.E."/>
            <person name="White M.M."/>
            <person name="Moncalvo J.M."/>
        </authorList>
    </citation>
    <scope>NUCLEOTIDE SEQUENCE [LARGE SCALE GENOMIC DNA]</scope>
    <source>
        <strain evidence="7 8">SWE-8-4</strain>
    </source>
</reference>
<dbReference type="OrthoDB" id="10255630at2759"/>
<dbReference type="STRING" id="133385.A0A2T9YIK5"/>
<feature type="repeat" description="WD" evidence="5">
    <location>
        <begin position="317"/>
        <end position="349"/>
    </location>
</feature>
<feature type="repeat" description="WD" evidence="5">
    <location>
        <begin position="148"/>
        <end position="188"/>
    </location>
</feature>
<dbReference type="CDD" id="cd00200">
    <property type="entry name" value="WD40"/>
    <property type="match status" value="1"/>
</dbReference>
<keyword evidence="4" id="KW-0807">Transducer</keyword>
<feature type="repeat" description="WD" evidence="5">
    <location>
        <begin position="60"/>
        <end position="101"/>
    </location>
</feature>
<dbReference type="PROSITE" id="PS50294">
    <property type="entry name" value="WD_REPEATS_REGION"/>
    <property type="match status" value="4"/>
</dbReference>
<feature type="repeat" description="WD" evidence="5">
    <location>
        <begin position="189"/>
        <end position="230"/>
    </location>
</feature>
<organism evidence="7 8">
    <name type="scientific">Smittium simulii</name>
    <dbReference type="NCBI Taxonomy" id="133385"/>
    <lineage>
        <taxon>Eukaryota</taxon>
        <taxon>Fungi</taxon>
        <taxon>Fungi incertae sedis</taxon>
        <taxon>Zoopagomycota</taxon>
        <taxon>Kickxellomycotina</taxon>
        <taxon>Harpellomycetes</taxon>
        <taxon>Harpellales</taxon>
        <taxon>Legeriomycetaceae</taxon>
        <taxon>Smittium</taxon>
    </lineage>
</organism>
<evidence type="ECO:0000256" key="6">
    <source>
        <dbReference type="SAM" id="Coils"/>
    </source>
</evidence>
<evidence type="ECO:0000256" key="5">
    <source>
        <dbReference type="PROSITE-ProRule" id="PRU00221"/>
    </source>
</evidence>
<keyword evidence="2 5" id="KW-0853">WD repeat</keyword>
<protein>
    <submittedName>
        <fullName evidence="7">Uncharacterized protein</fullName>
    </submittedName>
</protein>
<evidence type="ECO:0000256" key="4">
    <source>
        <dbReference type="ARBA" id="ARBA00023224"/>
    </source>
</evidence>
<dbReference type="SMART" id="SM00320">
    <property type="entry name" value="WD40"/>
    <property type="match status" value="7"/>
</dbReference>
<keyword evidence="8" id="KW-1185">Reference proteome</keyword>
<evidence type="ECO:0000313" key="7">
    <source>
        <dbReference type="EMBL" id="PVU92150.1"/>
    </source>
</evidence>
<dbReference type="EMBL" id="MBFR01000172">
    <property type="protein sequence ID" value="PVU92150.1"/>
    <property type="molecule type" value="Genomic_DNA"/>
</dbReference>
<dbReference type="Gene3D" id="2.130.10.10">
    <property type="entry name" value="YVTN repeat-like/Quinoprotein amine dehydrogenase"/>
    <property type="match status" value="1"/>
</dbReference>
<dbReference type="InterPro" id="IPR001680">
    <property type="entry name" value="WD40_rpt"/>
</dbReference>
<dbReference type="GO" id="GO:0007165">
    <property type="term" value="P:signal transduction"/>
    <property type="evidence" value="ECO:0007669"/>
    <property type="project" value="UniProtKB-KW"/>
</dbReference>
<sequence>MADLIEKIAEAKWQTELLKDQIKAQKDQLSDTTRKFFIFKRVAEQIEPIYNSSLKVRRVLKGHLAKIYAMHWAETGYNIVSASQDGKLIIWDAISTNKLYAIPLRSSWVMTCAYSPSGQLVACGGLDNICSIYNLNSTTSPTKVARELSGHVGYLSSCRFISDRQILTSSGDMTCILWDTQTGTKITEFDDHTGDIMSISLSPGNNIFVSGACDATAKIWDIRTGKCVQTFAGHESDINAVQFFPDGNAFVSGSDDGSCRLFDLRADSEMNIYTADTILCGVTSVDFSVSGRVIYAGYDDFNCVLWDTVKGSRINTLPAHENRLSCLGVSNDGSSLCTGSWDSLLKIWT</sequence>
<proteinExistence type="inferred from homology"/>
<dbReference type="Pfam" id="PF25391">
    <property type="entry name" value="WD40_Gbeta"/>
    <property type="match status" value="1"/>
</dbReference>
<evidence type="ECO:0000256" key="3">
    <source>
        <dbReference type="ARBA" id="ARBA00022737"/>
    </source>
</evidence>
<accession>A0A2T9YIK5</accession>
<name>A0A2T9YIK5_9FUNG</name>
<dbReference type="PROSITE" id="PS00678">
    <property type="entry name" value="WD_REPEATS_1"/>
    <property type="match status" value="1"/>
</dbReference>
<dbReference type="PRINTS" id="PR00320">
    <property type="entry name" value="GPROTEINBRPT"/>
</dbReference>
<comment type="similarity">
    <text evidence="1">Belongs to the WD repeat G protein beta family.</text>
</comment>
<dbReference type="InterPro" id="IPR020472">
    <property type="entry name" value="WD40_PAC1"/>
</dbReference>